<name>A0A840CZI6_9BACT</name>
<dbReference type="RefSeq" id="WP_183308929.1">
    <property type="nucleotide sequence ID" value="NZ_JACIEP010000023.1"/>
</dbReference>
<proteinExistence type="inferred from homology"/>
<dbReference type="SUPFAM" id="SSF52038">
    <property type="entry name" value="Barstar-related"/>
    <property type="match status" value="1"/>
</dbReference>
<keyword evidence="5" id="KW-1185">Reference proteome</keyword>
<feature type="domain" description="Cysteine-rich CPCC" evidence="3">
    <location>
        <begin position="7"/>
        <end position="79"/>
    </location>
</feature>
<feature type="domain" description="Barstar (barnase inhibitor)" evidence="2">
    <location>
        <begin position="89"/>
        <end position="172"/>
    </location>
</feature>
<dbReference type="Pfam" id="PF01337">
    <property type="entry name" value="Barstar"/>
    <property type="match status" value="1"/>
</dbReference>
<organism evidence="4 5">
    <name type="scientific">Dysgonomonas hofstadii</name>
    <dbReference type="NCBI Taxonomy" id="637886"/>
    <lineage>
        <taxon>Bacteria</taxon>
        <taxon>Pseudomonadati</taxon>
        <taxon>Bacteroidota</taxon>
        <taxon>Bacteroidia</taxon>
        <taxon>Bacteroidales</taxon>
        <taxon>Dysgonomonadaceae</taxon>
        <taxon>Dysgonomonas</taxon>
    </lineage>
</organism>
<dbReference type="EMBL" id="JACIEP010000023">
    <property type="protein sequence ID" value="MBB4038115.1"/>
    <property type="molecule type" value="Genomic_DNA"/>
</dbReference>
<dbReference type="Pfam" id="PF14206">
    <property type="entry name" value="Cys_rich_CPCC"/>
    <property type="match status" value="1"/>
</dbReference>
<evidence type="ECO:0000313" key="5">
    <source>
        <dbReference type="Proteomes" id="UP000555103"/>
    </source>
</evidence>
<evidence type="ECO:0000259" key="2">
    <source>
        <dbReference type="Pfam" id="PF01337"/>
    </source>
</evidence>
<evidence type="ECO:0000313" key="4">
    <source>
        <dbReference type="EMBL" id="MBB4038115.1"/>
    </source>
</evidence>
<protein>
    <submittedName>
        <fullName evidence="4">RNAse (Barnase) inhibitor barstar</fullName>
    </submittedName>
</protein>
<evidence type="ECO:0000256" key="1">
    <source>
        <dbReference type="ARBA" id="ARBA00006845"/>
    </source>
</evidence>
<comment type="similarity">
    <text evidence="1">Belongs to the barstar family.</text>
</comment>
<evidence type="ECO:0000259" key="3">
    <source>
        <dbReference type="Pfam" id="PF14206"/>
    </source>
</evidence>
<dbReference type="Proteomes" id="UP000555103">
    <property type="component" value="Unassembled WGS sequence"/>
</dbReference>
<dbReference type="InterPro" id="IPR000468">
    <property type="entry name" value="Barstar"/>
</dbReference>
<dbReference type="InterPro" id="IPR035905">
    <property type="entry name" value="Barstar-like_sf"/>
</dbReference>
<comment type="caution">
    <text evidence="4">The sequence shown here is derived from an EMBL/GenBank/DDBJ whole genome shotgun (WGS) entry which is preliminary data.</text>
</comment>
<dbReference type="AlphaFoldDB" id="A0A840CZI6"/>
<dbReference type="InterPro" id="IPR025983">
    <property type="entry name" value="Cys_rich_CPCC"/>
</dbReference>
<gene>
    <name evidence="4" type="ORF">GGR21_004044</name>
</gene>
<reference evidence="4 5" key="1">
    <citation type="submission" date="2020-08" db="EMBL/GenBank/DDBJ databases">
        <title>Genomic Encyclopedia of Type Strains, Phase IV (KMG-IV): sequencing the most valuable type-strain genomes for metagenomic binning, comparative biology and taxonomic classification.</title>
        <authorList>
            <person name="Goeker M."/>
        </authorList>
    </citation>
    <scope>NUCLEOTIDE SEQUENCE [LARGE SCALE GENOMIC DNA]</scope>
    <source>
        <strain evidence="4 5">DSM 104969</strain>
    </source>
</reference>
<sequence length="190" mass="22186">MKKPNTHCPCCGIFDHEEEIGGTFLICPICGWEDDAIQLHNPDYEIGANTLSLNQARDMFKKNQTCVDSHIIFMSKPSEFEVRKSFITHISKINGVKHLFDELSEKLRFPNYFGRNWDAVNDCLNDFMWIEEKDIVIVHDSSINLSEKDFDIYVDILHDTILSWLSDTVHTLIVVFQTDYKEIIEHFIKK</sequence>
<accession>A0A840CZI6</accession>
<dbReference type="Gene3D" id="3.30.370.10">
    <property type="entry name" value="Barstar-like"/>
    <property type="match status" value="1"/>
</dbReference>